<comment type="cofactor">
    <cofactor evidence="1">
        <name>pyridoxal 5'-phosphate</name>
        <dbReference type="ChEBI" id="CHEBI:597326"/>
    </cofactor>
</comment>
<dbReference type="PROSITE" id="PS00901">
    <property type="entry name" value="CYS_SYNTHASE"/>
    <property type="match status" value="1"/>
</dbReference>
<evidence type="ECO:0000313" key="12">
    <source>
        <dbReference type="Proteomes" id="UP001151071"/>
    </source>
</evidence>
<evidence type="ECO:0000313" key="11">
    <source>
        <dbReference type="EMBL" id="MDA5108470.1"/>
    </source>
</evidence>
<dbReference type="GO" id="GO:0016765">
    <property type="term" value="F:transferase activity, transferring alkyl or aryl (other than methyl) groups"/>
    <property type="evidence" value="ECO:0007669"/>
    <property type="project" value="UniProtKB-ARBA"/>
</dbReference>
<organism evidence="11 12">
    <name type="scientific">Brevibacillus thermoruber</name>
    <dbReference type="NCBI Taxonomy" id="33942"/>
    <lineage>
        <taxon>Bacteria</taxon>
        <taxon>Bacillati</taxon>
        <taxon>Bacillota</taxon>
        <taxon>Bacilli</taxon>
        <taxon>Bacillales</taxon>
        <taxon>Paenibacillaceae</taxon>
        <taxon>Brevibacillus</taxon>
    </lineage>
</organism>
<dbReference type="InterPro" id="IPR036052">
    <property type="entry name" value="TrpB-like_PALP_sf"/>
</dbReference>
<dbReference type="EC" id="2.5.1.140" evidence="6"/>
<comment type="subunit">
    <text evidence="5">Homodimer.</text>
</comment>
<dbReference type="Proteomes" id="UP001151071">
    <property type="component" value="Unassembled WGS sequence"/>
</dbReference>
<comment type="caution">
    <text evidence="11">The sequence shown here is derived from an EMBL/GenBank/DDBJ whole genome shotgun (WGS) entry which is preliminary data.</text>
</comment>
<comment type="pathway">
    <text evidence="3">Siderophore biosynthesis.</text>
</comment>
<dbReference type="GO" id="GO:0006535">
    <property type="term" value="P:cysteine biosynthetic process from serine"/>
    <property type="evidence" value="ECO:0007669"/>
    <property type="project" value="InterPro"/>
</dbReference>
<evidence type="ECO:0000256" key="6">
    <source>
        <dbReference type="ARBA" id="ARBA00012331"/>
    </source>
</evidence>
<name>A0A9X3Z3C8_9BACL</name>
<evidence type="ECO:0000256" key="1">
    <source>
        <dbReference type="ARBA" id="ARBA00001933"/>
    </source>
</evidence>
<dbReference type="AlphaFoldDB" id="A0A9X3Z3C8"/>
<dbReference type="RefSeq" id="WP_051188204.1">
    <property type="nucleotide sequence ID" value="NZ_JAPYYP010000008.1"/>
</dbReference>
<dbReference type="SUPFAM" id="SSF53686">
    <property type="entry name" value="Tryptophan synthase beta subunit-like PLP-dependent enzymes"/>
    <property type="match status" value="1"/>
</dbReference>
<evidence type="ECO:0000256" key="2">
    <source>
        <dbReference type="ARBA" id="ARBA00004056"/>
    </source>
</evidence>
<dbReference type="InterPro" id="IPR001216">
    <property type="entry name" value="P-phosphate_BS"/>
</dbReference>
<keyword evidence="9" id="KW-0663">Pyridoxal phosphate</keyword>
<dbReference type="InterPro" id="IPR050214">
    <property type="entry name" value="Cys_Synth/Cystath_Beta-Synth"/>
</dbReference>
<dbReference type="Gene3D" id="3.40.50.1100">
    <property type="match status" value="2"/>
</dbReference>
<dbReference type="PANTHER" id="PTHR10314">
    <property type="entry name" value="CYSTATHIONINE BETA-SYNTHASE"/>
    <property type="match status" value="1"/>
</dbReference>
<evidence type="ECO:0000256" key="5">
    <source>
        <dbReference type="ARBA" id="ARBA00011738"/>
    </source>
</evidence>
<evidence type="ECO:0000259" key="10">
    <source>
        <dbReference type="Pfam" id="PF00291"/>
    </source>
</evidence>
<protein>
    <recommendedName>
        <fullName evidence="7">N-(2-amino-2-carboxyethyl)-L-glutamate synthase</fullName>
        <ecNumber evidence="6">2.5.1.140</ecNumber>
    </recommendedName>
</protein>
<evidence type="ECO:0000256" key="7">
    <source>
        <dbReference type="ARBA" id="ARBA00016985"/>
    </source>
</evidence>
<dbReference type="InterPro" id="IPR001926">
    <property type="entry name" value="TrpB-like_PALP"/>
</dbReference>
<dbReference type="CDD" id="cd01561">
    <property type="entry name" value="CBS_like"/>
    <property type="match status" value="1"/>
</dbReference>
<dbReference type="Pfam" id="PF00291">
    <property type="entry name" value="PALP"/>
    <property type="match status" value="1"/>
</dbReference>
<keyword evidence="8" id="KW-0808">Transferase</keyword>
<evidence type="ECO:0000256" key="3">
    <source>
        <dbReference type="ARBA" id="ARBA00004924"/>
    </source>
</evidence>
<gene>
    <name evidence="11" type="primary">sbnA</name>
    <name evidence="11" type="ORF">O3V59_08860</name>
</gene>
<dbReference type="EMBL" id="JAPYYP010000008">
    <property type="protein sequence ID" value="MDA5108470.1"/>
    <property type="molecule type" value="Genomic_DNA"/>
</dbReference>
<feature type="domain" description="Tryptophan synthase beta chain-like PALP" evidence="10">
    <location>
        <begin position="23"/>
        <end position="309"/>
    </location>
</feature>
<accession>A0A9X3Z3C8</accession>
<evidence type="ECO:0000256" key="9">
    <source>
        <dbReference type="ARBA" id="ARBA00022898"/>
    </source>
</evidence>
<comment type="function">
    <text evidence="2">Catalyzes the synthesis of N-((2S)-2-amino-2-carboxyethyl)-L-glutamate (ACEGA) from O-phospho-L-serine and L-glutamate. Involved in the biosynthesis of L-2,3-diaminopropionic acid (L-Dap), a precursor of staphyloferrin B and antibiotics.</text>
</comment>
<proteinExistence type="inferred from homology"/>
<reference evidence="11" key="1">
    <citation type="submission" date="2022-12" db="EMBL/GenBank/DDBJ databases">
        <title>Draft genome sequence of the thermophilic strain Brevibacillus thermoruber HT42, isolated from Los Humeros, Puebla, Mexico, with biotechnological potential.</title>
        <authorList>
            <person name="Lara Sanchez J."/>
            <person name="Solis Palacios R."/>
            <person name="Bustos Baena A.S."/>
            <person name="Ruz Baez A.E."/>
            <person name="Espinosa Luna G."/>
            <person name="Oliart Ros R.M."/>
        </authorList>
    </citation>
    <scope>NUCLEOTIDE SEQUENCE</scope>
    <source>
        <strain evidence="11">HT42</strain>
    </source>
</reference>
<dbReference type="InterPro" id="IPR023927">
    <property type="entry name" value="SbnA"/>
</dbReference>
<sequence>MMNRSGIECNRTSPPVSDSIAACVGNTPLVHLKRLFSGSQVDVFAKLELMNPGGSMKDRPARYIIEQGLKDGTIHEKTHLIESTSGNLGIAISMMARVHGLTFTCVVDPKITKTNLAILKQMGARIDMVQEPDDQGGYLKTRIRRVQELLQTTPNAYWINQYANENNWKAYYYGTASEILEQVSGSIDYLVMAVSTTGSILGTARRIREAYPHVKVIAVDAVGSVIFGAPPAPRELPGIGSSRVPELLRREEIDEVVYVNDAESVSGCRDLLAAEGIFAGGSSGSVIAAIRKIIASVPAASRVVTILPDRGERYLDSVYDDAWVQKLSRPTVSV</sequence>
<dbReference type="NCBIfam" id="TIGR03945">
    <property type="entry name" value="PLP_SbnA_fam"/>
    <property type="match status" value="1"/>
</dbReference>
<evidence type="ECO:0000256" key="8">
    <source>
        <dbReference type="ARBA" id="ARBA00022679"/>
    </source>
</evidence>
<comment type="similarity">
    <text evidence="4">Belongs to the cysteine synthase/cystathionine beta-synthase family. SbnA subfamily.</text>
</comment>
<keyword evidence="12" id="KW-1185">Reference proteome</keyword>
<evidence type="ECO:0000256" key="4">
    <source>
        <dbReference type="ARBA" id="ARBA00008519"/>
    </source>
</evidence>